<protein>
    <submittedName>
        <fullName evidence="2 3">Galectin</fullName>
    </submittedName>
</protein>
<dbReference type="Proteomes" id="UP000887569">
    <property type="component" value="Unplaced"/>
</dbReference>
<evidence type="ECO:0000313" key="3">
    <source>
        <dbReference type="WBParaSite" id="PgR135_g003_t07"/>
    </source>
</evidence>
<reference evidence="2 3" key="1">
    <citation type="submission" date="2022-11" db="UniProtKB">
        <authorList>
            <consortium name="WormBaseParasite"/>
        </authorList>
    </citation>
    <scope>IDENTIFICATION</scope>
</reference>
<organism evidence="1 2">
    <name type="scientific">Parascaris univalens</name>
    <name type="common">Nematode worm</name>
    <dbReference type="NCBI Taxonomy" id="6257"/>
    <lineage>
        <taxon>Eukaryota</taxon>
        <taxon>Metazoa</taxon>
        <taxon>Ecdysozoa</taxon>
        <taxon>Nematoda</taxon>
        <taxon>Chromadorea</taxon>
        <taxon>Rhabditida</taxon>
        <taxon>Spirurina</taxon>
        <taxon>Ascaridomorpha</taxon>
        <taxon>Ascaridoidea</taxon>
        <taxon>Ascarididae</taxon>
        <taxon>Parascaris</taxon>
    </lineage>
</organism>
<dbReference type="WBParaSite" id="PgR135_g003_t06">
    <property type="protein sequence ID" value="PgR135_g003_t06"/>
    <property type="gene ID" value="PgR135_g003"/>
</dbReference>
<proteinExistence type="predicted"/>
<sequence length="194" mass="21562">GGALLHACSMIPLRYARGSKMSRRRPGVIYNINLSGTGRIIFNEAKTKFQGLLLGAYDECISLRGWITVETDDPSTSMMTVMIVDGESGNEFQVENVSVNFARNPNPISSHFFVTIDSPCIKFTTNEVLYGNRADVEIRKYMDPTMAENGSQVHIGQMSVHLMANHRPKPSIRRESLCDDCNPAILEVSDDFLA</sequence>
<evidence type="ECO:0000313" key="2">
    <source>
        <dbReference type="WBParaSite" id="PgR135_g003_t06"/>
    </source>
</evidence>
<keyword evidence="1" id="KW-1185">Reference proteome</keyword>
<dbReference type="AlphaFoldDB" id="A0A915CEI1"/>
<name>A0A915CEI1_PARUN</name>
<dbReference type="WBParaSite" id="PgR135_g003_t07">
    <property type="protein sequence ID" value="PgR135_g003_t07"/>
    <property type="gene ID" value="PgR135_g003"/>
</dbReference>
<accession>A0A915CEI1</accession>
<evidence type="ECO:0000313" key="1">
    <source>
        <dbReference type="Proteomes" id="UP000887569"/>
    </source>
</evidence>